<dbReference type="InterPro" id="IPR025736">
    <property type="entry name" value="PucR_C-HTH_dom"/>
</dbReference>
<sequence>MDTNLYILYDDLRQHDVKLVISREIQALDISSIFFLPENYDQLHSDYLYICTAAEMVSLKSNDFPLNFALVGDIKESLILDSGHSALIFPRKMSFTSVFNLLQEIKHKYDMWDEEMLEAVFSKDSKQKIMDIGAKFLSNPVAFFDQDFGLVMTAGQIPDSMPGSIWEPVLKNSYPPPEALTPKQRATIMKRYFESEWPFIYHSSVLDETHLVCSIVIDGTLYGTFGATEIIPFTQGQCSLLYCLSRRLKQALVDTIGEFGTTVELPFFIHRLLRGIDVEENVMNYHLGQVGWKSGDYFRVFRLEPEDKSPLSKEMCDAYRNPIKRILPDTLISQYENGILVILHSRTPQQVSHELINTLDKYKLRAGQSMEFQNFMYIKYAYIQCKNALNSAGKQLVAFEDHYTECLMDKIAQVTSLKSFCHPVLLQMLQQGTDKERLFIESMHVYIENGRNLTDAAKKLGIHRNTLTYRLQVMNDLLGIDLFCDVLSDDILMLLNFSCRILQIL</sequence>
<dbReference type="PANTHER" id="PTHR33744">
    <property type="entry name" value="CARBOHYDRATE DIACID REGULATOR"/>
    <property type="match status" value="1"/>
</dbReference>
<feature type="domain" description="PucR C-terminal helix-turn-helix" evidence="1">
    <location>
        <begin position="440"/>
        <end position="482"/>
    </location>
</feature>
<dbReference type="SUPFAM" id="SSF46689">
    <property type="entry name" value="Homeodomain-like"/>
    <property type="match status" value="1"/>
</dbReference>
<name>A0A4P6LYQ2_9FIRM</name>
<dbReference type="InterPro" id="IPR009057">
    <property type="entry name" value="Homeodomain-like_sf"/>
</dbReference>
<dbReference type="Proteomes" id="UP000289794">
    <property type="component" value="Chromosome"/>
</dbReference>
<organism evidence="2 3">
    <name type="scientific">Blautia producta</name>
    <dbReference type="NCBI Taxonomy" id="33035"/>
    <lineage>
        <taxon>Bacteria</taxon>
        <taxon>Bacillati</taxon>
        <taxon>Bacillota</taxon>
        <taxon>Clostridia</taxon>
        <taxon>Lachnospirales</taxon>
        <taxon>Lachnospiraceae</taxon>
        <taxon>Blautia</taxon>
    </lineage>
</organism>
<proteinExistence type="predicted"/>
<dbReference type="Pfam" id="PF13556">
    <property type="entry name" value="HTH_30"/>
    <property type="match status" value="1"/>
</dbReference>
<reference evidence="2 3" key="1">
    <citation type="submission" date="2019-01" db="EMBL/GenBank/DDBJ databases">
        <title>PMF-metabolizing Aryl O-demethylase.</title>
        <authorList>
            <person name="Kim M."/>
        </authorList>
    </citation>
    <scope>NUCLEOTIDE SEQUENCE [LARGE SCALE GENOMIC DNA]</scope>
    <source>
        <strain evidence="2 3">PMF1</strain>
    </source>
</reference>
<dbReference type="InterPro" id="IPR042070">
    <property type="entry name" value="PucR_C-HTH_sf"/>
</dbReference>
<dbReference type="InterPro" id="IPR051448">
    <property type="entry name" value="CdaR-like_regulators"/>
</dbReference>
<dbReference type="KEGG" id="bpro:PMF13cell1_02895"/>
<dbReference type="EMBL" id="CP035945">
    <property type="protein sequence ID" value="QBE97339.1"/>
    <property type="molecule type" value="Genomic_DNA"/>
</dbReference>
<evidence type="ECO:0000313" key="3">
    <source>
        <dbReference type="Proteomes" id="UP000289794"/>
    </source>
</evidence>
<evidence type="ECO:0000313" key="2">
    <source>
        <dbReference type="EMBL" id="QBE97339.1"/>
    </source>
</evidence>
<gene>
    <name evidence="2" type="ORF">PMF13cell1_02895</name>
</gene>
<protein>
    <recommendedName>
        <fullName evidence="1">PucR C-terminal helix-turn-helix domain-containing protein</fullName>
    </recommendedName>
</protein>
<dbReference type="AlphaFoldDB" id="A0A4P6LYQ2"/>
<dbReference type="PANTHER" id="PTHR33744:SF15">
    <property type="entry name" value="CARBOHYDRATE DIACID REGULATOR"/>
    <property type="match status" value="1"/>
</dbReference>
<dbReference type="Gene3D" id="1.10.10.2840">
    <property type="entry name" value="PucR C-terminal helix-turn-helix domain"/>
    <property type="match status" value="1"/>
</dbReference>
<evidence type="ECO:0000259" key="1">
    <source>
        <dbReference type="Pfam" id="PF13556"/>
    </source>
</evidence>
<accession>A0A4P6LYQ2</accession>